<dbReference type="InterPro" id="IPR016136">
    <property type="entry name" value="DNA_helicase_N/primase_C"/>
</dbReference>
<dbReference type="RefSeq" id="WP_277535314.1">
    <property type="nucleotide sequence ID" value="NZ_JAPDIA010000008.1"/>
</dbReference>
<organism evidence="16 17">
    <name type="scientific">Cohnella rhizosphaerae</name>
    <dbReference type="NCBI Taxonomy" id="1457232"/>
    <lineage>
        <taxon>Bacteria</taxon>
        <taxon>Bacillati</taxon>
        <taxon>Bacillota</taxon>
        <taxon>Bacilli</taxon>
        <taxon>Bacillales</taxon>
        <taxon>Paenibacillaceae</taxon>
        <taxon>Cohnella</taxon>
    </lineage>
</organism>
<evidence type="ECO:0000256" key="13">
    <source>
        <dbReference type="PIRNR" id="PIRNR002811"/>
    </source>
</evidence>
<dbReference type="Pfam" id="PF13155">
    <property type="entry name" value="Toprim_2"/>
    <property type="match status" value="1"/>
</dbReference>
<evidence type="ECO:0000256" key="8">
    <source>
        <dbReference type="ARBA" id="ARBA00022833"/>
    </source>
</evidence>
<evidence type="ECO:0000256" key="12">
    <source>
        <dbReference type="HAMAP-Rule" id="MF_00974"/>
    </source>
</evidence>
<keyword evidence="11 12" id="KW-0804">Transcription</keyword>
<evidence type="ECO:0000256" key="2">
    <source>
        <dbReference type="ARBA" id="ARBA00022515"/>
    </source>
</evidence>
<evidence type="ECO:0000256" key="7">
    <source>
        <dbReference type="ARBA" id="ARBA00022771"/>
    </source>
</evidence>
<dbReference type="GO" id="GO:0003678">
    <property type="term" value="F:DNA helicase activity"/>
    <property type="evidence" value="ECO:0007669"/>
    <property type="project" value="InterPro"/>
</dbReference>
<dbReference type="AlphaFoldDB" id="A0A9X4KW00"/>
<accession>A0A9X4KW00</accession>
<feature type="domain" description="Toprim" evidence="15">
    <location>
        <begin position="262"/>
        <end position="343"/>
    </location>
</feature>
<dbReference type="FunFam" id="3.90.580.10:FF:000001">
    <property type="entry name" value="DNA primase"/>
    <property type="match status" value="1"/>
</dbReference>
<dbReference type="InterPro" id="IPR002694">
    <property type="entry name" value="Znf_CHC2"/>
</dbReference>
<evidence type="ECO:0000256" key="9">
    <source>
        <dbReference type="ARBA" id="ARBA00022842"/>
    </source>
</evidence>
<comment type="function">
    <text evidence="12 13">RNA polymerase that catalyzes the synthesis of short RNA molecules used as primers for DNA polymerase during DNA replication.</text>
</comment>
<protein>
    <recommendedName>
        <fullName evidence="12 13">DNA primase</fullName>
        <ecNumber evidence="12">2.7.7.101</ecNumber>
    </recommendedName>
</protein>
<evidence type="ECO:0000256" key="10">
    <source>
        <dbReference type="ARBA" id="ARBA00023125"/>
    </source>
</evidence>
<dbReference type="InterPro" id="IPR019475">
    <property type="entry name" value="DNA_primase_DnaB-bd"/>
</dbReference>
<dbReference type="Gene3D" id="3.90.580.10">
    <property type="entry name" value="Zinc finger, CHC2-type domain"/>
    <property type="match status" value="1"/>
</dbReference>
<dbReference type="EC" id="2.7.7.101" evidence="12"/>
<evidence type="ECO:0000256" key="6">
    <source>
        <dbReference type="ARBA" id="ARBA00022723"/>
    </source>
</evidence>
<keyword evidence="4 12" id="KW-0548">Nucleotidyltransferase</keyword>
<dbReference type="InterPro" id="IPR006171">
    <property type="entry name" value="TOPRIM_dom"/>
</dbReference>
<evidence type="ECO:0000256" key="1">
    <source>
        <dbReference type="ARBA" id="ARBA00022478"/>
    </source>
</evidence>
<dbReference type="SMART" id="SM00493">
    <property type="entry name" value="TOPRIM"/>
    <property type="match status" value="1"/>
</dbReference>
<dbReference type="GO" id="GO:0005737">
    <property type="term" value="C:cytoplasm"/>
    <property type="evidence" value="ECO:0007669"/>
    <property type="project" value="TreeGrafter"/>
</dbReference>
<dbReference type="Gene3D" id="1.10.860.10">
    <property type="entry name" value="DNAb Helicase, Chain A"/>
    <property type="match status" value="1"/>
</dbReference>
<evidence type="ECO:0000313" key="16">
    <source>
        <dbReference type="EMBL" id="MDG0812160.1"/>
    </source>
</evidence>
<dbReference type="InterPro" id="IPR013264">
    <property type="entry name" value="DNAG_N"/>
</dbReference>
<dbReference type="CDD" id="cd03364">
    <property type="entry name" value="TOPRIM_DnaG_primases"/>
    <property type="match status" value="1"/>
</dbReference>
<comment type="similarity">
    <text evidence="12 13">Belongs to the DnaG primase family.</text>
</comment>
<dbReference type="SUPFAM" id="SSF48024">
    <property type="entry name" value="N-terminal domain of DnaB helicase"/>
    <property type="match status" value="1"/>
</dbReference>
<dbReference type="EMBL" id="JAPDIA010000008">
    <property type="protein sequence ID" value="MDG0812160.1"/>
    <property type="molecule type" value="Genomic_DNA"/>
</dbReference>
<dbReference type="InterPro" id="IPR006295">
    <property type="entry name" value="DNA_primase_DnaG"/>
</dbReference>
<dbReference type="InterPro" id="IPR034151">
    <property type="entry name" value="TOPRIM_DnaG_bac"/>
</dbReference>
<dbReference type="GO" id="GO:1990077">
    <property type="term" value="C:primosome complex"/>
    <property type="evidence" value="ECO:0007669"/>
    <property type="project" value="UniProtKB-KW"/>
</dbReference>
<keyword evidence="5 12" id="KW-0235">DNA replication</keyword>
<evidence type="ECO:0000256" key="4">
    <source>
        <dbReference type="ARBA" id="ARBA00022695"/>
    </source>
</evidence>
<dbReference type="Proteomes" id="UP001153404">
    <property type="component" value="Unassembled WGS sequence"/>
</dbReference>
<dbReference type="FunFam" id="3.90.980.10:FF:000001">
    <property type="entry name" value="DNA primase"/>
    <property type="match status" value="1"/>
</dbReference>
<keyword evidence="8 12" id="KW-0862">Zinc</keyword>
<dbReference type="Pfam" id="PF08275">
    <property type="entry name" value="DNAG_N"/>
    <property type="match status" value="1"/>
</dbReference>
<gene>
    <name evidence="12 16" type="primary">dnaG</name>
    <name evidence="16" type="ORF">OMP40_24495</name>
</gene>
<keyword evidence="6 12" id="KW-0479">Metal-binding</keyword>
<dbReference type="Pfam" id="PF10410">
    <property type="entry name" value="DnaB_bind"/>
    <property type="match status" value="1"/>
</dbReference>
<evidence type="ECO:0000256" key="14">
    <source>
        <dbReference type="PIRSR" id="PIRSR002811-1"/>
    </source>
</evidence>
<keyword evidence="10 12" id="KW-0238">DNA-binding</keyword>
<keyword evidence="1 12" id="KW-0240">DNA-directed RNA polymerase</keyword>
<evidence type="ECO:0000256" key="3">
    <source>
        <dbReference type="ARBA" id="ARBA00022679"/>
    </source>
</evidence>
<feature type="zinc finger region" description="CHC2-type" evidence="12 14">
    <location>
        <begin position="41"/>
        <end position="65"/>
    </location>
</feature>
<keyword evidence="17" id="KW-1185">Reference proteome</keyword>
<evidence type="ECO:0000313" key="17">
    <source>
        <dbReference type="Proteomes" id="UP001153404"/>
    </source>
</evidence>
<dbReference type="PROSITE" id="PS50880">
    <property type="entry name" value="TOPRIM"/>
    <property type="match status" value="1"/>
</dbReference>
<keyword evidence="7 12" id="KW-0863">Zinc-finger</keyword>
<dbReference type="GO" id="GO:0000428">
    <property type="term" value="C:DNA-directed RNA polymerase complex"/>
    <property type="evidence" value="ECO:0007669"/>
    <property type="project" value="UniProtKB-KW"/>
</dbReference>
<dbReference type="PANTHER" id="PTHR30313">
    <property type="entry name" value="DNA PRIMASE"/>
    <property type="match status" value="1"/>
</dbReference>
<dbReference type="Gene3D" id="3.40.1360.10">
    <property type="match status" value="1"/>
</dbReference>
<dbReference type="PIRSF" id="PIRSF002811">
    <property type="entry name" value="DnaG"/>
    <property type="match status" value="1"/>
</dbReference>
<name>A0A9X4KW00_9BACL</name>
<comment type="cofactor">
    <cofactor evidence="12 13 14">
        <name>Zn(2+)</name>
        <dbReference type="ChEBI" id="CHEBI:29105"/>
    </cofactor>
    <text evidence="12 13 14">Binds 1 zinc ion per monomer.</text>
</comment>
<dbReference type="InterPro" id="IPR050219">
    <property type="entry name" value="DnaG_primase"/>
</dbReference>
<dbReference type="PANTHER" id="PTHR30313:SF2">
    <property type="entry name" value="DNA PRIMASE"/>
    <property type="match status" value="1"/>
</dbReference>
<evidence type="ECO:0000259" key="15">
    <source>
        <dbReference type="PROSITE" id="PS50880"/>
    </source>
</evidence>
<dbReference type="NCBIfam" id="TIGR01391">
    <property type="entry name" value="dnaG"/>
    <property type="match status" value="1"/>
</dbReference>
<dbReference type="InterPro" id="IPR030846">
    <property type="entry name" value="DnaG_bac"/>
</dbReference>
<dbReference type="HAMAP" id="MF_00974">
    <property type="entry name" value="DNA_primase_DnaG"/>
    <property type="match status" value="1"/>
</dbReference>
<dbReference type="InterPro" id="IPR036185">
    <property type="entry name" value="DNA_heli_DnaB-like_N_sf"/>
</dbReference>
<dbReference type="SUPFAM" id="SSF57783">
    <property type="entry name" value="Zinc beta-ribbon"/>
    <property type="match status" value="1"/>
</dbReference>
<comment type="catalytic activity">
    <reaction evidence="12">
        <text>ssDNA + n NTP = ssDNA/pppN(pN)n-1 hybrid + (n-1) diphosphate.</text>
        <dbReference type="EC" id="2.7.7.101"/>
    </reaction>
</comment>
<dbReference type="GO" id="GO:0006269">
    <property type="term" value="P:DNA replication, synthesis of primer"/>
    <property type="evidence" value="ECO:0007669"/>
    <property type="project" value="UniProtKB-UniRule"/>
</dbReference>
<evidence type="ECO:0000256" key="5">
    <source>
        <dbReference type="ARBA" id="ARBA00022705"/>
    </source>
</evidence>
<dbReference type="Pfam" id="PF01807">
    <property type="entry name" value="Zn_ribbon_DnaG"/>
    <property type="match status" value="1"/>
</dbReference>
<dbReference type="GO" id="GO:0008270">
    <property type="term" value="F:zinc ion binding"/>
    <property type="evidence" value="ECO:0007669"/>
    <property type="project" value="UniProtKB-UniRule"/>
</dbReference>
<dbReference type="Gene3D" id="3.90.980.10">
    <property type="entry name" value="DNA primase, catalytic core, N-terminal domain"/>
    <property type="match status" value="1"/>
</dbReference>
<keyword evidence="9" id="KW-0460">Magnesium</keyword>
<keyword evidence="3 12" id="KW-0808">Transferase</keyword>
<dbReference type="SMART" id="SM00400">
    <property type="entry name" value="ZnF_CHCC"/>
    <property type="match status" value="1"/>
</dbReference>
<comment type="domain">
    <text evidence="12">Contains an N-terminal zinc-binding domain, a central core domain that contains the primase activity, and a C-terminal DnaB-binding domain.</text>
</comment>
<dbReference type="GO" id="GO:0005524">
    <property type="term" value="F:ATP binding"/>
    <property type="evidence" value="ECO:0007669"/>
    <property type="project" value="InterPro"/>
</dbReference>
<dbReference type="InterPro" id="IPR036977">
    <property type="entry name" value="DNA_primase_Znf_CHC2"/>
</dbReference>
<reference evidence="16" key="1">
    <citation type="submission" date="2022-10" db="EMBL/GenBank/DDBJ databases">
        <title>Comparative genomic analysis of Cohnella hashimotonis sp. nov., isolated from the International Space Station.</title>
        <authorList>
            <person name="Simpson A."/>
            <person name="Venkateswaran K."/>
        </authorList>
    </citation>
    <scope>NUCLEOTIDE SEQUENCE</scope>
    <source>
        <strain evidence="16">DSM 28161</strain>
    </source>
</reference>
<comment type="caution">
    <text evidence="16">The sequence shown here is derived from an EMBL/GenBank/DDBJ whole genome shotgun (WGS) entry which is preliminary data.</text>
</comment>
<sequence length="608" mass="68496">MNNGMIPQETIDEVLRRYDIAETVGRYVQLSRNGKYLKGLCPFHSERTPSFTVTPEKQIFHCYGCGKGGNVVKFIMEIENETFPEAIKSMCEEAGIPISWQAPDGEQSERQKERSVMTEAHAYAAKFYHAVLRNTAAGTGAMNYLRDRGMTDKLIEEFGLGYAPARWDTLAQALDKKGFDLADMDRGGLLSRRHEGEGFVDRFRDRVMFPIHDGDGKIIAFAGRLMSDGQPKYLNSPESPLFSKSRTLYRFHAAKGAIRKSRQVVLLEGYMDVIKAWSAGVHNGVATMGTALTGEHASLLKRYADEAIVCYDGDDAGMAAASKSIPLLENAGFRVRVGVLPGKMDPDEYITAYGSEAYMREIVEGAVSALKFQLIYLRKSHILLEEDGKLRYLEDAIKLVARRESATERELTLKELAQEFGASTDSLKQDVFKIRQQEKLGTAGDIPGGSWNNEWNDNRSSAKLPKVSVDYVKAEQYLLSWMLQDRETADIVRERLDDRFHVEDHAAIAAYLYAYYAQGHQPDIGRFIATLQDDRLERATSAIALIEVPFGERELADCMRTVERQVTKKDDLQSLYEEMNRAERTGDPLRAAQILTEIIALERRQKES</sequence>
<dbReference type="GO" id="GO:0003677">
    <property type="term" value="F:DNA binding"/>
    <property type="evidence" value="ECO:0007669"/>
    <property type="project" value="UniProtKB-KW"/>
</dbReference>
<proteinExistence type="inferred from homology"/>
<dbReference type="GO" id="GO:0003899">
    <property type="term" value="F:DNA-directed RNA polymerase activity"/>
    <property type="evidence" value="ECO:0007669"/>
    <property type="project" value="UniProtKB-UniRule"/>
</dbReference>
<comment type="subunit">
    <text evidence="12">Monomer. Interacts with DnaB.</text>
</comment>
<dbReference type="InterPro" id="IPR037068">
    <property type="entry name" value="DNA_primase_core_N_sf"/>
</dbReference>
<evidence type="ECO:0000256" key="11">
    <source>
        <dbReference type="ARBA" id="ARBA00023163"/>
    </source>
</evidence>
<dbReference type="SUPFAM" id="SSF56731">
    <property type="entry name" value="DNA primase core"/>
    <property type="match status" value="1"/>
</dbReference>
<keyword evidence="2 12" id="KW-0639">Primosome</keyword>